<dbReference type="EMBL" id="JBJKFK010000699">
    <property type="protein sequence ID" value="KAL3315643.1"/>
    <property type="molecule type" value="Genomic_DNA"/>
</dbReference>
<dbReference type="Proteomes" id="UP001626550">
    <property type="component" value="Unassembled WGS sequence"/>
</dbReference>
<sequence>MKGTFENKRLTCYPPAKKNRKHVGPKVVKRFSSEKNYVCSAILDPTAGAGIPLCMMFHQKEITVVMFELLFKSQLRPFFALSSS</sequence>
<evidence type="ECO:0000313" key="2">
    <source>
        <dbReference type="Proteomes" id="UP001626550"/>
    </source>
</evidence>
<proteinExistence type="predicted"/>
<dbReference type="AlphaFoldDB" id="A0ABD2Q8C4"/>
<accession>A0ABD2Q8C4</accession>
<evidence type="ECO:0000313" key="1">
    <source>
        <dbReference type="EMBL" id="KAL3315643.1"/>
    </source>
</evidence>
<name>A0ABD2Q8C4_9PLAT</name>
<organism evidence="1 2">
    <name type="scientific">Cichlidogyrus casuarinus</name>
    <dbReference type="NCBI Taxonomy" id="1844966"/>
    <lineage>
        <taxon>Eukaryota</taxon>
        <taxon>Metazoa</taxon>
        <taxon>Spiralia</taxon>
        <taxon>Lophotrochozoa</taxon>
        <taxon>Platyhelminthes</taxon>
        <taxon>Monogenea</taxon>
        <taxon>Monopisthocotylea</taxon>
        <taxon>Dactylogyridea</taxon>
        <taxon>Ancyrocephalidae</taxon>
        <taxon>Cichlidogyrus</taxon>
    </lineage>
</organism>
<comment type="caution">
    <text evidence="1">The sequence shown here is derived from an EMBL/GenBank/DDBJ whole genome shotgun (WGS) entry which is preliminary data.</text>
</comment>
<keyword evidence="2" id="KW-1185">Reference proteome</keyword>
<reference evidence="1 2" key="1">
    <citation type="submission" date="2024-11" db="EMBL/GenBank/DDBJ databases">
        <title>Adaptive evolution of stress response genes in parasites aligns with host niche diversity.</title>
        <authorList>
            <person name="Hahn C."/>
            <person name="Resl P."/>
        </authorList>
    </citation>
    <scope>NUCLEOTIDE SEQUENCE [LARGE SCALE GENOMIC DNA]</scope>
    <source>
        <strain evidence="1">EGGRZ-B1_66</strain>
        <tissue evidence="1">Body</tissue>
    </source>
</reference>
<protein>
    <submittedName>
        <fullName evidence="1">Uncharacterized protein</fullName>
    </submittedName>
</protein>
<gene>
    <name evidence="1" type="ORF">Ciccas_005729</name>
</gene>